<keyword evidence="7" id="KW-1185">Reference proteome</keyword>
<organism evidence="6 7">
    <name type="scientific">Exocentrus adspersus</name>
    <dbReference type="NCBI Taxonomy" id="1586481"/>
    <lineage>
        <taxon>Eukaryota</taxon>
        <taxon>Metazoa</taxon>
        <taxon>Ecdysozoa</taxon>
        <taxon>Arthropoda</taxon>
        <taxon>Hexapoda</taxon>
        <taxon>Insecta</taxon>
        <taxon>Pterygota</taxon>
        <taxon>Neoptera</taxon>
        <taxon>Endopterygota</taxon>
        <taxon>Coleoptera</taxon>
        <taxon>Polyphaga</taxon>
        <taxon>Cucujiformia</taxon>
        <taxon>Chrysomeloidea</taxon>
        <taxon>Cerambycidae</taxon>
        <taxon>Lamiinae</taxon>
        <taxon>Acanthocinini</taxon>
        <taxon>Exocentrus</taxon>
    </lineage>
</organism>
<dbReference type="InterPro" id="IPR029058">
    <property type="entry name" value="AB_hydrolase_fold"/>
</dbReference>
<accession>A0AAV8VU49</accession>
<reference evidence="6 7" key="1">
    <citation type="journal article" date="2023" name="Insect Mol. Biol.">
        <title>Genome sequencing provides insights into the evolution of gene families encoding plant cell wall-degrading enzymes in longhorned beetles.</title>
        <authorList>
            <person name="Shin N.R."/>
            <person name="Okamura Y."/>
            <person name="Kirsch R."/>
            <person name="Pauchet Y."/>
        </authorList>
    </citation>
    <scope>NUCLEOTIDE SEQUENCE [LARGE SCALE GENOMIC DNA]</scope>
    <source>
        <strain evidence="6">EAD_L_NR</strain>
    </source>
</reference>
<feature type="domain" description="Lipase" evidence="5">
    <location>
        <begin position="37"/>
        <end position="286"/>
    </location>
</feature>
<dbReference type="PANTHER" id="PTHR11610">
    <property type="entry name" value="LIPASE"/>
    <property type="match status" value="1"/>
</dbReference>
<name>A0AAV8VU49_9CUCU</name>
<dbReference type="PANTHER" id="PTHR11610:SF173">
    <property type="entry name" value="LIPASE DOMAIN-CONTAINING PROTEIN-RELATED"/>
    <property type="match status" value="1"/>
</dbReference>
<dbReference type="InterPro" id="IPR000734">
    <property type="entry name" value="TAG_lipase"/>
</dbReference>
<dbReference type="InterPro" id="IPR013818">
    <property type="entry name" value="Lipase"/>
</dbReference>
<comment type="subcellular location">
    <subcellularLocation>
        <location evidence="1">Secreted</location>
    </subcellularLocation>
</comment>
<evidence type="ECO:0000259" key="5">
    <source>
        <dbReference type="Pfam" id="PF00151"/>
    </source>
</evidence>
<sequence>MKLNRLSVLSEDIKDLNFNELLQLAQDTSRVSIGNVTDDDVTFTLFTQTLEGGKTISAKQNDVDVNKLTKVIIHGWIANNRRSWYKDITELFLRNADCNVIQVDWEKPARAAYVSSAINTKLIGDKIAKFLTDTKIPPHNVHMVGHSLGAHIAGFAGKRVYQVTGTKISRITGLDPAGPYFQERIFVESERLDKEDADVVDVIHTDAGAYGVVFPIGTLDIYVNKGRAPQPGCAYDFSANSVGEFVENSFCSHSRSTAYFTEWINGGIFTCRMCRSWAYYVINLCPRTVKLAANDVNENITGICITTTRGVRPFLYH</sequence>
<evidence type="ECO:0000256" key="4">
    <source>
        <dbReference type="RuleBase" id="RU004262"/>
    </source>
</evidence>
<dbReference type="SUPFAM" id="SSF53474">
    <property type="entry name" value="alpha/beta-Hydrolases"/>
    <property type="match status" value="1"/>
</dbReference>
<proteinExistence type="inferred from homology"/>
<dbReference type="EMBL" id="JANEYG010000031">
    <property type="protein sequence ID" value="KAJ8917665.1"/>
    <property type="molecule type" value="Genomic_DNA"/>
</dbReference>
<evidence type="ECO:0000313" key="6">
    <source>
        <dbReference type="EMBL" id="KAJ8917665.1"/>
    </source>
</evidence>
<evidence type="ECO:0000256" key="2">
    <source>
        <dbReference type="ARBA" id="ARBA00010701"/>
    </source>
</evidence>
<dbReference type="PRINTS" id="PR00821">
    <property type="entry name" value="TAGLIPASE"/>
</dbReference>
<evidence type="ECO:0000313" key="7">
    <source>
        <dbReference type="Proteomes" id="UP001159042"/>
    </source>
</evidence>
<dbReference type="GO" id="GO:0017171">
    <property type="term" value="F:serine hydrolase activity"/>
    <property type="evidence" value="ECO:0007669"/>
    <property type="project" value="TreeGrafter"/>
</dbReference>
<comment type="similarity">
    <text evidence="2 4">Belongs to the AB hydrolase superfamily. Lipase family.</text>
</comment>
<keyword evidence="3" id="KW-0964">Secreted</keyword>
<evidence type="ECO:0000256" key="1">
    <source>
        <dbReference type="ARBA" id="ARBA00004613"/>
    </source>
</evidence>
<evidence type="ECO:0000256" key="3">
    <source>
        <dbReference type="ARBA" id="ARBA00022525"/>
    </source>
</evidence>
<dbReference type="GO" id="GO:0016042">
    <property type="term" value="P:lipid catabolic process"/>
    <property type="evidence" value="ECO:0007669"/>
    <property type="project" value="TreeGrafter"/>
</dbReference>
<gene>
    <name evidence="6" type="ORF">NQ315_005112</name>
</gene>
<dbReference type="Gene3D" id="3.40.50.1820">
    <property type="entry name" value="alpha/beta hydrolase"/>
    <property type="match status" value="1"/>
</dbReference>
<dbReference type="Proteomes" id="UP001159042">
    <property type="component" value="Unassembled WGS sequence"/>
</dbReference>
<protein>
    <recommendedName>
        <fullName evidence="5">Lipase domain-containing protein</fullName>
    </recommendedName>
</protein>
<dbReference type="Pfam" id="PF00151">
    <property type="entry name" value="Lipase"/>
    <property type="match status" value="1"/>
</dbReference>
<dbReference type="GO" id="GO:0005615">
    <property type="term" value="C:extracellular space"/>
    <property type="evidence" value="ECO:0007669"/>
    <property type="project" value="TreeGrafter"/>
</dbReference>
<dbReference type="GO" id="GO:0016298">
    <property type="term" value="F:lipase activity"/>
    <property type="evidence" value="ECO:0007669"/>
    <property type="project" value="InterPro"/>
</dbReference>
<comment type="caution">
    <text evidence="6">The sequence shown here is derived from an EMBL/GenBank/DDBJ whole genome shotgun (WGS) entry which is preliminary data.</text>
</comment>
<dbReference type="AlphaFoldDB" id="A0AAV8VU49"/>